<protein>
    <recommendedName>
        <fullName evidence="1">Rho-GAP domain-containing protein</fullName>
    </recommendedName>
</protein>
<dbReference type="PROSITE" id="PS50238">
    <property type="entry name" value="RHOGAP"/>
    <property type="match status" value="1"/>
</dbReference>
<evidence type="ECO:0000313" key="2">
    <source>
        <dbReference type="EnsemblMetazoa" id="Aqu2.1.27081_001"/>
    </source>
</evidence>
<dbReference type="GO" id="GO:0007165">
    <property type="term" value="P:signal transduction"/>
    <property type="evidence" value="ECO:0007669"/>
    <property type="project" value="InterPro"/>
</dbReference>
<reference evidence="2" key="1">
    <citation type="submission" date="2017-05" db="UniProtKB">
        <authorList>
            <consortium name="EnsemblMetazoa"/>
        </authorList>
    </citation>
    <scope>IDENTIFICATION</scope>
</reference>
<dbReference type="Gene3D" id="1.10.555.10">
    <property type="entry name" value="Rho GTPase activation protein"/>
    <property type="match status" value="1"/>
</dbReference>
<dbReference type="InterPro" id="IPR000198">
    <property type="entry name" value="RhoGAP_dom"/>
</dbReference>
<dbReference type="InParanoid" id="A0A1X7UHY6"/>
<evidence type="ECO:0000259" key="1">
    <source>
        <dbReference type="PROSITE" id="PS50238"/>
    </source>
</evidence>
<dbReference type="Pfam" id="PF00620">
    <property type="entry name" value="RhoGAP"/>
    <property type="match status" value="1"/>
</dbReference>
<dbReference type="eggNOG" id="KOG4407">
    <property type="taxonomic scope" value="Eukaryota"/>
</dbReference>
<dbReference type="InterPro" id="IPR008936">
    <property type="entry name" value="Rho_GTPase_activation_prot"/>
</dbReference>
<feature type="domain" description="Rho-GAP" evidence="1">
    <location>
        <begin position="1"/>
        <end position="102"/>
    </location>
</feature>
<dbReference type="SUPFAM" id="SSF48350">
    <property type="entry name" value="GTPase activation domain, GAP"/>
    <property type="match status" value="1"/>
</dbReference>
<organism evidence="2">
    <name type="scientific">Amphimedon queenslandica</name>
    <name type="common">Sponge</name>
    <dbReference type="NCBI Taxonomy" id="400682"/>
    <lineage>
        <taxon>Eukaryota</taxon>
        <taxon>Metazoa</taxon>
        <taxon>Porifera</taxon>
        <taxon>Demospongiae</taxon>
        <taxon>Heteroscleromorpha</taxon>
        <taxon>Haplosclerida</taxon>
        <taxon>Niphatidae</taxon>
        <taxon>Amphimedon</taxon>
    </lineage>
</organism>
<dbReference type="EnsemblMetazoa" id="Aqu2.1.27081_001">
    <property type="protein sequence ID" value="Aqu2.1.27081_001"/>
    <property type="gene ID" value="Aqu2.1.27081"/>
</dbReference>
<proteinExistence type="predicted"/>
<accession>A0A1X7UHY6</accession>
<sequence>MSVSWSEKGCHLAIGIYIHKEYVQIWDAANIQMHTRHTLTGHSGKWKSQYGAFISAARDIDVEQREERMKELIKNLPELHYYTLGYLIKHLNRIEAHSTVNK</sequence>
<name>A0A1X7UHY6_AMPQE</name>
<dbReference type="OrthoDB" id="6281275at2759"/>
<dbReference type="AlphaFoldDB" id="A0A1X7UHY6"/>